<reference evidence="2 3" key="1">
    <citation type="submission" date="2023-02" db="EMBL/GenBank/DDBJ databases">
        <title>LHISI_Scaffold_Assembly.</title>
        <authorList>
            <person name="Stuart O.P."/>
            <person name="Cleave R."/>
            <person name="Magrath M.J.L."/>
            <person name="Mikheyev A.S."/>
        </authorList>
    </citation>
    <scope>NUCLEOTIDE SEQUENCE [LARGE SCALE GENOMIC DNA]</scope>
    <source>
        <strain evidence="2">Daus_M_001</strain>
        <tissue evidence="2">Leg muscle</tissue>
    </source>
</reference>
<comment type="caution">
    <text evidence="2">The sequence shown here is derived from an EMBL/GenBank/DDBJ whole genome shotgun (WGS) entry which is preliminary data.</text>
</comment>
<dbReference type="EMBL" id="JARBHB010000003">
    <property type="protein sequence ID" value="KAJ8887929.1"/>
    <property type="molecule type" value="Genomic_DNA"/>
</dbReference>
<keyword evidence="3" id="KW-1185">Reference proteome</keyword>
<protein>
    <submittedName>
        <fullName evidence="2">Uncharacterized protein</fullName>
    </submittedName>
</protein>
<organism evidence="2 3">
    <name type="scientific">Dryococelus australis</name>
    <dbReference type="NCBI Taxonomy" id="614101"/>
    <lineage>
        <taxon>Eukaryota</taxon>
        <taxon>Metazoa</taxon>
        <taxon>Ecdysozoa</taxon>
        <taxon>Arthropoda</taxon>
        <taxon>Hexapoda</taxon>
        <taxon>Insecta</taxon>
        <taxon>Pterygota</taxon>
        <taxon>Neoptera</taxon>
        <taxon>Polyneoptera</taxon>
        <taxon>Phasmatodea</taxon>
        <taxon>Verophasmatodea</taxon>
        <taxon>Anareolatae</taxon>
        <taxon>Phasmatidae</taxon>
        <taxon>Eurycanthinae</taxon>
        <taxon>Dryococelus</taxon>
    </lineage>
</organism>
<name>A0ABQ9HU79_9NEOP</name>
<feature type="compositionally biased region" description="Basic and acidic residues" evidence="1">
    <location>
        <begin position="229"/>
        <end position="238"/>
    </location>
</feature>
<sequence>MPDKTEEELWRLLQAAVAQRTWKIREFNDLQARPHSLVCNHADINCPLVACILSYVSHWPNVLQELSYVSHWPNVLQELSYVSHWPNVLQELSYVSHWPNVLQELSYVSHWPNVLQELSYISHWPNVLQELSYISHWPNVLQELSYISHWPNVLQELPNNAWTNGKGCLFLTHESHAIPFPAKCLKLVRNADGFGRFLPSSCFSGHDPPTPIQQIKKGKGEGGSLPQLGERDRERAEPAHLPPRRTKFNPWPSNCRIFAPVVILPDVAADQRVFSRFSRFCAPSFRRCSILTSIILIGSQGLAVTSRLKLFTLSIPRIHFVARTPGRTLRLPARGLISRHHASNVKVTVTAILMPRHRGYCLQNLYSQARGNRIHSVTRHTIPVLQMFTSSPPRDISSMHCHGGVVVRLLTSHQA</sequence>
<accession>A0ABQ9HU79</accession>
<feature type="region of interest" description="Disordered" evidence="1">
    <location>
        <begin position="205"/>
        <end position="245"/>
    </location>
</feature>
<evidence type="ECO:0000256" key="1">
    <source>
        <dbReference type="SAM" id="MobiDB-lite"/>
    </source>
</evidence>
<gene>
    <name evidence="2" type="ORF">PR048_007413</name>
</gene>
<evidence type="ECO:0000313" key="2">
    <source>
        <dbReference type="EMBL" id="KAJ8887929.1"/>
    </source>
</evidence>
<proteinExistence type="predicted"/>
<evidence type="ECO:0000313" key="3">
    <source>
        <dbReference type="Proteomes" id="UP001159363"/>
    </source>
</evidence>
<dbReference type="Proteomes" id="UP001159363">
    <property type="component" value="Chromosome 3"/>
</dbReference>